<dbReference type="GO" id="GO:0005829">
    <property type="term" value="C:cytosol"/>
    <property type="evidence" value="ECO:0007669"/>
    <property type="project" value="TreeGrafter"/>
</dbReference>
<evidence type="ECO:0000256" key="2">
    <source>
        <dbReference type="ARBA" id="ARBA00023141"/>
    </source>
</evidence>
<dbReference type="SUPFAM" id="SSF53223">
    <property type="entry name" value="Aminoacid dehydrogenase-like, N-terminal domain"/>
    <property type="match status" value="1"/>
</dbReference>
<comment type="pathway">
    <text evidence="1">Metabolic intermediate biosynthesis; chorismate biosynthesis; chorismate from D-erythrose 4-phosphate and phosphoenolpyruvate: step 4/7.</text>
</comment>
<dbReference type="GO" id="GO:0009423">
    <property type="term" value="P:chorismate biosynthetic process"/>
    <property type="evidence" value="ECO:0007669"/>
    <property type="project" value="TreeGrafter"/>
</dbReference>
<keyword evidence="4" id="KW-0560">Oxidoreductase</keyword>
<dbReference type="RefSeq" id="WP_160422504.1">
    <property type="nucleotide sequence ID" value="NZ_WSTA01000003.1"/>
</dbReference>
<feature type="domain" description="Shikimate dehydrogenase substrate binding N-terminal" evidence="3">
    <location>
        <begin position="8"/>
        <end position="95"/>
    </location>
</feature>
<dbReference type="EC" id="1.1.1.25" evidence="4"/>
<dbReference type="InterPro" id="IPR022893">
    <property type="entry name" value="Shikimate_DH_fam"/>
</dbReference>
<dbReference type="AlphaFoldDB" id="A0A6I4P1V7"/>
<sequence>MTHYLVGLIGEGIGASLTPPMHEREAAALGLDYEYRILDLLELGAEPSDVGRLIADAEAAGFAALNITHPCKQLVMEVVDELHPAAERLGAVNLVLLRDGRRIGCNTDWEGFRDGFVDGLPGAATGSVVQLGAGGAGAATAYALLDLGVDELRLFDYDVGRAAELADRLAVAFPDARIAAIPGVDAALRSADGVVHATPVGMAHHPGVAFDPAVLRLDAWVSDVVYRPLETELLRRAAATGHRVLDGGRMAVGQAVSSIRFITGLDPDAERMRAHFLELVEAEERLATAERGEP</sequence>
<name>A0A6I4P1V7_9MICO</name>
<dbReference type="SUPFAM" id="SSF51735">
    <property type="entry name" value="NAD(P)-binding Rossmann-fold domains"/>
    <property type="match status" value="1"/>
</dbReference>
<keyword evidence="5" id="KW-1185">Reference proteome</keyword>
<comment type="caution">
    <text evidence="4">The sequence shown here is derived from an EMBL/GenBank/DDBJ whole genome shotgun (WGS) entry which is preliminary data.</text>
</comment>
<accession>A0A6I4P1V7</accession>
<dbReference type="Gene3D" id="3.40.50.720">
    <property type="entry name" value="NAD(P)-binding Rossmann-like Domain"/>
    <property type="match status" value="1"/>
</dbReference>
<keyword evidence="2" id="KW-0028">Amino-acid biosynthesis</keyword>
<dbReference type="CDD" id="cd01065">
    <property type="entry name" value="NAD_bind_Shikimate_DH"/>
    <property type="match status" value="1"/>
</dbReference>
<protein>
    <submittedName>
        <fullName evidence="4">Shikimate dehydrogenase</fullName>
        <ecNumber evidence="4">1.1.1.25</ecNumber>
    </submittedName>
</protein>
<evidence type="ECO:0000313" key="5">
    <source>
        <dbReference type="Proteomes" id="UP000438182"/>
    </source>
</evidence>
<dbReference type="GO" id="GO:0004764">
    <property type="term" value="F:shikimate 3-dehydrogenase (NADP+) activity"/>
    <property type="evidence" value="ECO:0007669"/>
    <property type="project" value="UniProtKB-EC"/>
</dbReference>
<evidence type="ECO:0000256" key="1">
    <source>
        <dbReference type="ARBA" id="ARBA00004871"/>
    </source>
</evidence>
<evidence type="ECO:0000259" key="3">
    <source>
        <dbReference type="Pfam" id="PF08501"/>
    </source>
</evidence>
<organism evidence="4 5">
    <name type="scientific">Agromyces seonyuensis</name>
    <dbReference type="NCBI Taxonomy" id="2662446"/>
    <lineage>
        <taxon>Bacteria</taxon>
        <taxon>Bacillati</taxon>
        <taxon>Actinomycetota</taxon>
        <taxon>Actinomycetes</taxon>
        <taxon>Micrococcales</taxon>
        <taxon>Microbacteriaceae</taxon>
        <taxon>Agromyces</taxon>
    </lineage>
</organism>
<dbReference type="InterPro" id="IPR046346">
    <property type="entry name" value="Aminoacid_DH-like_N_sf"/>
</dbReference>
<dbReference type="NCBIfam" id="NF009201">
    <property type="entry name" value="PRK12549.1"/>
    <property type="match status" value="1"/>
</dbReference>
<dbReference type="PANTHER" id="PTHR21089">
    <property type="entry name" value="SHIKIMATE DEHYDROGENASE"/>
    <property type="match status" value="1"/>
</dbReference>
<proteinExistence type="predicted"/>
<dbReference type="GO" id="GO:0019632">
    <property type="term" value="P:shikimate metabolic process"/>
    <property type="evidence" value="ECO:0007669"/>
    <property type="project" value="TreeGrafter"/>
</dbReference>
<dbReference type="GO" id="GO:0009073">
    <property type="term" value="P:aromatic amino acid family biosynthetic process"/>
    <property type="evidence" value="ECO:0007669"/>
    <property type="project" value="UniProtKB-KW"/>
</dbReference>
<gene>
    <name evidence="4" type="ORF">GB864_01435</name>
</gene>
<dbReference type="EMBL" id="WSTA01000003">
    <property type="protein sequence ID" value="MWB97227.1"/>
    <property type="molecule type" value="Genomic_DNA"/>
</dbReference>
<dbReference type="Pfam" id="PF08501">
    <property type="entry name" value="Shikimate_dh_N"/>
    <property type="match status" value="1"/>
</dbReference>
<dbReference type="InterPro" id="IPR013708">
    <property type="entry name" value="Shikimate_DH-bd_N"/>
</dbReference>
<dbReference type="InterPro" id="IPR036291">
    <property type="entry name" value="NAD(P)-bd_dom_sf"/>
</dbReference>
<dbReference type="PANTHER" id="PTHR21089:SF1">
    <property type="entry name" value="BIFUNCTIONAL 3-DEHYDROQUINATE DEHYDRATASE_SHIKIMATE DEHYDROGENASE, CHLOROPLASTIC"/>
    <property type="match status" value="1"/>
</dbReference>
<keyword evidence="2" id="KW-0057">Aromatic amino acid biosynthesis</keyword>
<reference evidence="4 5" key="1">
    <citation type="submission" date="2019-12" db="EMBL/GenBank/DDBJ databases">
        <authorList>
            <person name="Kim Y.S."/>
        </authorList>
    </citation>
    <scope>NUCLEOTIDE SEQUENCE [LARGE SCALE GENOMIC DNA]</scope>
    <source>
        <strain evidence="4 5">MMS17-SY077</strain>
    </source>
</reference>
<dbReference type="Proteomes" id="UP000438182">
    <property type="component" value="Unassembled WGS sequence"/>
</dbReference>
<evidence type="ECO:0000313" key="4">
    <source>
        <dbReference type="EMBL" id="MWB97227.1"/>
    </source>
</evidence>
<dbReference type="Gene3D" id="3.40.50.10860">
    <property type="entry name" value="Leucine Dehydrogenase, chain A, domain 1"/>
    <property type="match status" value="1"/>
</dbReference>
<dbReference type="GO" id="GO:0050661">
    <property type="term" value="F:NADP binding"/>
    <property type="evidence" value="ECO:0007669"/>
    <property type="project" value="TreeGrafter"/>
</dbReference>